<keyword evidence="1" id="KW-0472">Membrane</keyword>
<evidence type="ECO:0000256" key="1">
    <source>
        <dbReference type="SAM" id="Phobius"/>
    </source>
</evidence>
<reference evidence="2" key="1">
    <citation type="submission" date="2014-07" db="EMBL/GenBank/DDBJ databases">
        <title>Identification of a novel salt tolerance gene in wild soybean by whole-genome sequencing.</title>
        <authorList>
            <person name="Lam H.-M."/>
            <person name="Qi X."/>
            <person name="Li M.-W."/>
            <person name="Liu X."/>
            <person name="Xie M."/>
            <person name="Ni M."/>
            <person name="Xu X."/>
        </authorList>
    </citation>
    <scope>NUCLEOTIDE SEQUENCE [LARGE SCALE GENOMIC DNA]</scope>
    <source>
        <tissue evidence="2">Root</tissue>
    </source>
</reference>
<dbReference type="EMBL" id="QZWG01000001">
    <property type="protein sequence ID" value="RZC29524.1"/>
    <property type="molecule type" value="Genomic_DNA"/>
</dbReference>
<dbReference type="InterPro" id="IPR004158">
    <property type="entry name" value="DUF247_pln"/>
</dbReference>
<dbReference type="Proteomes" id="UP000053555">
    <property type="component" value="Unassembled WGS sequence"/>
</dbReference>
<name>A0A0B2Q041_GLYSO</name>
<sequence>MAGDDEFDRWISPIEMMLNTLTNKKVRGNSIVDIPEHLKKSNMKAYKPKVVSIGPLHRKSSRELLYMEEIKWQCMLSLLHRLNPTDDQKVVPPKRLKDCGEVILKYDEAVRACYMDPIELDRHELAQIMLVDGCFLLELLLITNDKQLNGEPKSKFPVKVSKREEFLSDLKLLENQIPLFIIDLLYLKLFGQKSEGIPNIINGYALYLFGCSSGRPIISPNRAHFLELTHWFLTSRQIEAKPDQERSAPETVVELTIDPPDHEHMESMDIWLRERDERDKKVSKETTPKLERCAARLQAAGVKIKTFYGKNRSSSKLEKDPVSVMFGCKEKFEQGVLEIQSLCVTEETELQWRNFIAWEQTRSAEKTWEQTGTPATEKKFSQYALLFKGLVCCEYDIELLKSAKVLKVHDENKWSNEKVNKFIHDIAEGIQIDASADPKFCEMINDLNSCDKGCCRFIMFKHCCRILLTKARKFCRYLYRLLMRDYCSTPWQTLGVMAAVLLLFLTIAQTVLAAIAL</sequence>
<feature type="transmembrane region" description="Helical" evidence="1">
    <location>
        <begin position="494"/>
        <end position="516"/>
    </location>
</feature>
<evidence type="ECO:0000313" key="2">
    <source>
        <dbReference type="EMBL" id="KHN13314.1"/>
    </source>
</evidence>
<dbReference type="Pfam" id="PF03140">
    <property type="entry name" value="DUF247"/>
    <property type="match status" value="1"/>
</dbReference>
<evidence type="ECO:0000313" key="4">
    <source>
        <dbReference type="Proteomes" id="UP000289340"/>
    </source>
</evidence>
<dbReference type="PANTHER" id="PTHR31170">
    <property type="entry name" value="BNAC04G53230D PROTEIN"/>
    <property type="match status" value="1"/>
</dbReference>
<dbReference type="Gramene" id="XM_028380657.1">
    <property type="protein sequence ID" value="XP_028236458.1"/>
    <property type="gene ID" value="LOC114415800"/>
</dbReference>
<dbReference type="Proteomes" id="UP000289340">
    <property type="component" value="Chromosome 1"/>
</dbReference>
<proteinExistence type="predicted"/>
<evidence type="ECO:0000313" key="3">
    <source>
        <dbReference type="EMBL" id="RZC29524.1"/>
    </source>
</evidence>
<keyword evidence="4" id="KW-1185">Reference proteome</keyword>
<keyword evidence="1" id="KW-0812">Transmembrane</keyword>
<dbReference type="EMBL" id="KN662700">
    <property type="protein sequence ID" value="KHN13314.1"/>
    <property type="molecule type" value="Genomic_DNA"/>
</dbReference>
<dbReference type="AlphaFoldDB" id="A0A0B2Q041"/>
<accession>A0A0B2Q041</accession>
<protein>
    <submittedName>
        <fullName evidence="2">UPF0481 protein</fullName>
    </submittedName>
</protein>
<organism evidence="2">
    <name type="scientific">Glycine soja</name>
    <name type="common">Wild soybean</name>
    <dbReference type="NCBI Taxonomy" id="3848"/>
    <lineage>
        <taxon>Eukaryota</taxon>
        <taxon>Viridiplantae</taxon>
        <taxon>Streptophyta</taxon>
        <taxon>Embryophyta</taxon>
        <taxon>Tracheophyta</taxon>
        <taxon>Spermatophyta</taxon>
        <taxon>Magnoliopsida</taxon>
        <taxon>eudicotyledons</taxon>
        <taxon>Gunneridae</taxon>
        <taxon>Pentapetalae</taxon>
        <taxon>rosids</taxon>
        <taxon>fabids</taxon>
        <taxon>Fabales</taxon>
        <taxon>Fabaceae</taxon>
        <taxon>Papilionoideae</taxon>
        <taxon>50 kb inversion clade</taxon>
        <taxon>NPAAA clade</taxon>
        <taxon>indigoferoid/millettioid clade</taxon>
        <taxon>Phaseoleae</taxon>
        <taxon>Glycine</taxon>
        <taxon>Glycine subgen. Soja</taxon>
    </lineage>
</organism>
<gene>
    <name evidence="3" type="ORF">D0Y65_001206</name>
    <name evidence="2" type="ORF">glysoja_038818</name>
</gene>
<dbReference type="PANTHER" id="PTHR31170:SF20">
    <property type="entry name" value="DUF247 DOMAIN PROTEIN"/>
    <property type="match status" value="1"/>
</dbReference>
<keyword evidence="1" id="KW-1133">Transmembrane helix</keyword>
<reference evidence="3 4" key="2">
    <citation type="submission" date="2018-09" db="EMBL/GenBank/DDBJ databases">
        <title>A high-quality reference genome of wild soybean provides a powerful tool to mine soybean genomes.</title>
        <authorList>
            <person name="Xie M."/>
            <person name="Chung C.Y.L."/>
            <person name="Li M.-W."/>
            <person name="Wong F.-L."/>
            <person name="Chan T.-F."/>
            <person name="Lam H.-M."/>
        </authorList>
    </citation>
    <scope>NUCLEOTIDE SEQUENCE [LARGE SCALE GENOMIC DNA]</scope>
    <source>
        <strain evidence="4">cv. W05</strain>
        <tissue evidence="3">Hypocotyl of etiolated seedlings</tissue>
    </source>
</reference>